<comment type="function">
    <text evidence="8">Toxic component of a toxin-antitoxin (TA) system. An RNase.</text>
</comment>
<feature type="binding site" evidence="8">
    <location>
        <position position="99"/>
    </location>
    <ligand>
        <name>Mg(2+)</name>
        <dbReference type="ChEBI" id="CHEBI:18420"/>
    </ligand>
</feature>
<dbReference type="AlphaFoldDB" id="W4LQX9"/>
<evidence type="ECO:0000256" key="1">
    <source>
        <dbReference type="ARBA" id="ARBA00001946"/>
    </source>
</evidence>
<dbReference type="InterPro" id="IPR022907">
    <property type="entry name" value="VapC_family"/>
</dbReference>
<evidence type="ECO:0000256" key="8">
    <source>
        <dbReference type="HAMAP-Rule" id="MF_00265"/>
    </source>
</evidence>
<evidence type="ECO:0000256" key="5">
    <source>
        <dbReference type="ARBA" id="ARBA00022801"/>
    </source>
</evidence>
<dbReference type="Gene3D" id="3.40.50.1010">
    <property type="entry name" value="5'-nuclease"/>
    <property type="match status" value="1"/>
</dbReference>
<dbReference type="Proteomes" id="UP000019141">
    <property type="component" value="Unassembled WGS sequence"/>
</dbReference>
<keyword evidence="4 8" id="KW-0479">Metal-binding</keyword>
<comment type="cofactor">
    <cofactor evidence="1 8">
        <name>Mg(2+)</name>
        <dbReference type="ChEBI" id="CHEBI:18420"/>
    </cofactor>
</comment>
<dbReference type="InterPro" id="IPR029060">
    <property type="entry name" value="PIN-like_dom_sf"/>
</dbReference>
<dbReference type="GO" id="GO:0000287">
    <property type="term" value="F:magnesium ion binding"/>
    <property type="evidence" value="ECO:0007669"/>
    <property type="project" value="UniProtKB-UniRule"/>
</dbReference>
<comment type="caution">
    <text evidence="10">The sequence shown here is derived from an EMBL/GenBank/DDBJ whole genome shotgun (WGS) entry which is preliminary data.</text>
</comment>
<accession>W4LQX9</accession>
<keyword evidence="11" id="KW-1185">Reference proteome</keyword>
<dbReference type="InterPro" id="IPR002716">
    <property type="entry name" value="PIN_dom"/>
</dbReference>
<evidence type="ECO:0000313" key="10">
    <source>
        <dbReference type="EMBL" id="ETX00378.1"/>
    </source>
</evidence>
<dbReference type="Pfam" id="PF01850">
    <property type="entry name" value="PIN"/>
    <property type="match status" value="1"/>
</dbReference>
<sequence length="130" mass="14444">MVIDTSALVAILFDEPDAEQFELAIEAESRRLMSAASILETSIVVESRFGESGGREFDLLLYKAQIEIVAVTPEQIDIARYAYRTYGKGRHPAGLNFGDCFVYALCKVSGEPLLFKGNDFSQTDVEQVNR</sequence>
<keyword evidence="3 8" id="KW-0540">Nuclease</keyword>
<evidence type="ECO:0000256" key="7">
    <source>
        <dbReference type="ARBA" id="ARBA00038093"/>
    </source>
</evidence>
<dbReference type="HAMAP" id="MF_00265">
    <property type="entry name" value="VapC_Nob1"/>
    <property type="match status" value="1"/>
</dbReference>
<gene>
    <name evidence="8" type="primary">vapC</name>
    <name evidence="10" type="ORF">ETSY1_11445</name>
</gene>
<protein>
    <recommendedName>
        <fullName evidence="8">Ribonuclease VapC</fullName>
        <shortName evidence="8">RNase VapC</shortName>
        <ecNumber evidence="8">3.1.-.-</ecNumber>
    </recommendedName>
    <alternativeName>
        <fullName evidence="8">Toxin VapC</fullName>
    </alternativeName>
</protein>
<dbReference type="PANTHER" id="PTHR33653:SF1">
    <property type="entry name" value="RIBONUCLEASE VAPC2"/>
    <property type="match status" value="1"/>
</dbReference>
<evidence type="ECO:0000256" key="3">
    <source>
        <dbReference type="ARBA" id="ARBA00022722"/>
    </source>
</evidence>
<dbReference type="GO" id="GO:0004540">
    <property type="term" value="F:RNA nuclease activity"/>
    <property type="evidence" value="ECO:0007669"/>
    <property type="project" value="InterPro"/>
</dbReference>
<feature type="binding site" evidence="8">
    <location>
        <position position="4"/>
    </location>
    <ligand>
        <name>Mg(2+)</name>
        <dbReference type="ChEBI" id="CHEBI:18420"/>
    </ligand>
</feature>
<feature type="domain" description="PIN" evidence="9">
    <location>
        <begin position="1"/>
        <end position="124"/>
    </location>
</feature>
<evidence type="ECO:0000256" key="2">
    <source>
        <dbReference type="ARBA" id="ARBA00022649"/>
    </source>
</evidence>
<keyword evidence="6 8" id="KW-0460">Magnesium</keyword>
<keyword evidence="5 8" id="KW-0378">Hydrolase</keyword>
<dbReference type="GO" id="GO:0016787">
    <property type="term" value="F:hydrolase activity"/>
    <property type="evidence" value="ECO:0007669"/>
    <property type="project" value="UniProtKB-KW"/>
</dbReference>
<keyword evidence="2 8" id="KW-1277">Toxin-antitoxin system</keyword>
<keyword evidence="8" id="KW-0800">Toxin</keyword>
<proteinExistence type="inferred from homology"/>
<reference evidence="10 11" key="1">
    <citation type="journal article" date="2014" name="Nature">
        <title>An environmental bacterial taxon with a large and distinct metabolic repertoire.</title>
        <authorList>
            <person name="Wilson M.C."/>
            <person name="Mori T."/>
            <person name="Ruckert C."/>
            <person name="Uria A.R."/>
            <person name="Helf M.J."/>
            <person name="Takada K."/>
            <person name="Gernert C."/>
            <person name="Steffens U.A."/>
            <person name="Heycke N."/>
            <person name="Schmitt S."/>
            <person name="Rinke C."/>
            <person name="Helfrich E.J."/>
            <person name="Brachmann A.O."/>
            <person name="Gurgui C."/>
            <person name="Wakimoto T."/>
            <person name="Kracht M."/>
            <person name="Crusemann M."/>
            <person name="Hentschel U."/>
            <person name="Abe I."/>
            <person name="Matsunaga S."/>
            <person name="Kalinowski J."/>
            <person name="Takeyama H."/>
            <person name="Piel J."/>
        </authorList>
    </citation>
    <scope>NUCLEOTIDE SEQUENCE [LARGE SCALE GENOMIC DNA]</scope>
    <source>
        <strain evidence="11">TSY1</strain>
    </source>
</reference>
<dbReference type="EC" id="3.1.-.-" evidence="8"/>
<name>W4LQX9_ENTF1</name>
<evidence type="ECO:0000313" key="11">
    <source>
        <dbReference type="Proteomes" id="UP000019141"/>
    </source>
</evidence>
<evidence type="ECO:0000256" key="6">
    <source>
        <dbReference type="ARBA" id="ARBA00022842"/>
    </source>
</evidence>
<evidence type="ECO:0000256" key="4">
    <source>
        <dbReference type="ARBA" id="ARBA00022723"/>
    </source>
</evidence>
<comment type="similarity">
    <text evidence="7 8">Belongs to the PINc/VapC protein family.</text>
</comment>
<dbReference type="PATRIC" id="fig|1429438.4.peg.2313"/>
<dbReference type="SUPFAM" id="SSF88723">
    <property type="entry name" value="PIN domain-like"/>
    <property type="match status" value="1"/>
</dbReference>
<dbReference type="CDD" id="cd09871">
    <property type="entry name" value="PIN_MtVapC28-VapC30-like"/>
    <property type="match status" value="1"/>
</dbReference>
<dbReference type="InterPro" id="IPR050556">
    <property type="entry name" value="Type_II_TA_system_RNase"/>
</dbReference>
<dbReference type="EMBL" id="AZHW01000347">
    <property type="protein sequence ID" value="ETX00378.1"/>
    <property type="molecule type" value="Genomic_DNA"/>
</dbReference>
<dbReference type="GO" id="GO:0090729">
    <property type="term" value="F:toxin activity"/>
    <property type="evidence" value="ECO:0007669"/>
    <property type="project" value="UniProtKB-KW"/>
</dbReference>
<dbReference type="PANTHER" id="PTHR33653">
    <property type="entry name" value="RIBONUCLEASE VAPC2"/>
    <property type="match status" value="1"/>
</dbReference>
<dbReference type="HOGENOM" id="CLU_144760_0_0_7"/>
<evidence type="ECO:0000259" key="9">
    <source>
        <dbReference type="Pfam" id="PF01850"/>
    </source>
</evidence>
<organism evidence="10 11">
    <name type="scientific">Entotheonella factor</name>
    <dbReference type="NCBI Taxonomy" id="1429438"/>
    <lineage>
        <taxon>Bacteria</taxon>
        <taxon>Pseudomonadati</taxon>
        <taxon>Nitrospinota/Tectimicrobiota group</taxon>
        <taxon>Candidatus Tectimicrobiota</taxon>
        <taxon>Candidatus Entotheonellia</taxon>
        <taxon>Candidatus Entotheonellales</taxon>
        <taxon>Candidatus Entotheonellaceae</taxon>
        <taxon>Candidatus Entotheonella</taxon>
    </lineage>
</organism>